<feature type="chain" id="PRO_5045905350" description="Superoxide dismutase [Cu-Zn]" evidence="4">
    <location>
        <begin position="18"/>
        <end position="203"/>
    </location>
</feature>
<gene>
    <name evidence="6" type="ORF">GCM10022262_30120</name>
</gene>
<protein>
    <recommendedName>
        <fullName evidence="3">Superoxide dismutase [Cu-Zn]</fullName>
        <ecNumber evidence="3">1.15.1.1</ecNumber>
    </recommendedName>
</protein>
<keyword evidence="3" id="KW-0186">Copper</keyword>
<evidence type="ECO:0000259" key="5">
    <source>
        <dbReference type="Pfam" id="PF00080"/>
    </source>
</evidence>
<dbReference type="PROSITE" id="PS00332">
    <property type="entry name" value="SOD_CU_ZN_2"/>
    <property type="match status" value="1"/>
</dbReference>
<accession>A0ABP8EXY3</accession>
<dbReference type="PANTHER" id="PTHR10003">
    <property type="entry name" value="SUPEROXIDE DISMUTASE CU-ZN -RELATED"/>
    <property type="match status" value="1"/>
</dbReference>
<evidence type="ECO:0000256" key="3">
    <source>
        <dbReference type="RuleBase" id="RU000393"/>
    </source>
</evidence>
<dbReference type="InterPro" id="IPR018152">
    <property type="entry name" value="SOD_Cu/Zn_BS"/>
</dbReference>
<proteinExistence type="inferred from homology"/>
<dbReference type="Pfam" id="PF00080">
    <property type="entry name" value="Sod_Cu"/>
    <property type="match status" value="1"/>
</dbReference>
<dbReference type="RefSeq" id="WP_345042870.1">
    <property type="nucleotide sequence ID" value="NZ_BAABBA010000016.1"/>
</dbReference>
<dbReference type="Proteomes" id="UP001499841">
    <property type="component" value="Unassembled WGS sequence"/>
</dbReference>
<keyword evidence="3" id="KW-0479">Metal-binding</keyword>
<keyword evidence="3" id="KW-0862">Zinc</keyword>
<evidence type="ECO:0000256" key="2">
    <source>
        <dbReference type="ARBA" id="ARBA00024900"/>
    </source>
</evidence>
<keyword evidence="3" id="KW-0560">Oxidoreductase</keyword>
<dbReference type="InterPro" id="IPR001424">
    <property type="entry name" value="SOD_Cu_Zn_dom"/>
</dbReference>
<comment type="similarity">
    <text evidence="1 3">Belongs to the Cu-Zn superoxide dismutase family.</text>
</comment>
<comment type="function">
    <text evidence="2">Destroys radicals which are normally produced within the cells and which are toxic to biological systems. May play a role in favoring mycobacterial survival in phagocytes.</text>
</comment>
<keyword evidence="4" id="KW-0732">Signal</keyword>
<evidence type="ECO:0000256" key="1">
    <source>
        <dbReference type="ARBA" id="ARBA00010457"/>
    </source>
</evidence>
<evidence type="ECO:0000313" key="6">
    <source>
        <dbReference type="EMBL" id="GAA4288652.1"/>
    </source>
</evidence>
<evidence type="ECO:0000256" key="4">
    <source>
        <dbReference type="SAM" id="SignalP"/>
    </source>
</evidence>
<comment type="cofactor">
    <cofactor evidence="3">
        <name>Cu cation</name>
        <dbReference type="ChEBI" id="CHEBI:23378"/>
    </cofactor>
    <text evidence="3">Binds 1 copper ion per subunit.</text>
</comment>
<name>A0ABP8EXY3_9MICO</name>
<dbReference type="EC" id="1.15.1.1" evidence="3"/>
<comment type="caution">
    <text evidence="6">The sequence shown here is derived from an EMBL/GenBank/DDBJ whole genome shotgun (WGS) entry which is preliminary data.</text>
</comment>
<sequence>MRRAMMASAASAGILLATGGILSFGGDGDHGGGHGHHHGGWDLSGTFRDDDGDSLGRVRIDTDDGRTRVAVRVSDLEPGFHAFHVHGIGKCEPDSANPSDPEQVGDFLSAGGHLGAGEADHGQHIGDLPSLFVDEDGRATLTFETDAFDEDDLLDDDGSAVMIHAGRDNFANIPERYAPDGPDATTRATGDAGGRVACAVVAD</sequence>
<comment type="catalytic activity">
    <reaction evidence="3">
        <text>2 superoxide + 2 H(+) = H2O2 + O2</text>
        <dbReference type="Rhea" id="RHEA:20696"/>
        <dbReference type="ChEBI" id="CHEBI:15378"/>
        <dbReference type="ChEBI" id="CHEBI:15379"/>
        <dbReference type="ChEBI" id="CHEBI:16240"/>
        <dbReference type="ChEBI" id="CHEBI:18421"/>
        <dbReference type="EC" id="1.15.1.1"/>
    </reaction>
</comment>
<dbReference type="InterPro" id="IPR036423">
    <property type="entry name" value="SOD-like_Cu/Zn_dom_sf"/>
</dbReference>
<organism evidence="6 7">
    <name type="scientific">Georgenia daeguensis</name>
    <dbReference type="NCBI Taxonomy" id="908355"/>
    <lineage>
        <taxon>Bacteria</taxon>
        <taxon>Bacillati</taxon>
        <taxon>Actinomycetota</taxon>
        <taxon>Actinomycetes</taxon>
        <taxon>Micrococcales</taxon>
        <taxon>Bogoriellaceae</taxon>
        <taxon>Georgenia</taxon>
    </lineage>
</organism>
<feature type="domain" description="Superoxide dismutase copper/zinc binding" evidence="5">
    <location>
        <begin position="56"/>
        <end position="201"/>
    </location>
</feature>
<comment type="cofactor">
    <cofactor evidence="3">
        <name>Zn(2+)</name>
        <dbReference type="ChEBI" id="CHEBI:29105"/>
    </cofactor>
    <text evidence="3">Binds 1 zinc ion per subunit.</text>
</comment>
<reference evidence="7" key="1">
    <citation type="journal article" date="2019" name="Int. J. Syst. Evol. Microbiol.">
        <title>The Global Catalogue of Microorganisms (GCM) 10K type strain sequencing project: providing services to taxonomists for standard genome sequencing and annotation.</title>
        <authorList>
            <consortium name="The Broad Institute Genomics Platform"/>
            <consortium name="The Broad Institute Genome Sequencing Center for Infectious Disease"/>
            <person name="Wu L."/>
            <person name="Ma J."/>
        </authorList>
    </citation>
    <scope>NUCLEOTIDE SEQUENCE [LARGE SCALE GENOMIC DNA]</scope>
    <source>
        <strain evidence="7">JCM 17459</strain>
    </source>
</reference>
<feature type="signal peptide" evidence="4">
    <location>
        <begin position="1"/>
        <end position="17"/>
    </location>
</feature>
<dbReference type="InterPro" id="IPR024134">
    <property type="entry name" value="SOD_Cu/Zn_/chaperone"/>
</dbReference>
<dbReference type="Gene3D" id="2.60.40.200">
    <property type="entry name" value="Superoxide dismutase, copper/zinc binding domain"/>
    <property type="match status" value="1"/>
</dbReference>
<evidence type="ECO:0000313" key="7">
    <source>
        <dbReference type="Proteomes" id="UP001499841"/>
    </source>
</evidence>
<keyword evidence="7" id="KW-1185">Reference proteome</keyword>
<dbReference type="EMBL" id="BAABBA010000016">
    <property type="protein sequence ID" value="GAA4288652.1"/>
    <property type="molecule type" value="Genomic_DNA"/>
</dbReference>
<dbReference type="SUPFAM" id="SSF49329">
    <property type="entry name" value="Cu,Zn superoxide dismutase-like"/>
    <property type="match status" value="1"/>
</dbReference>